<sequence length="134" mass="14697">MSKPSNNPVGTDLLQAFNDAWNRHDIDALMGFMADDCAFHGVAGGELLGRSFVGRDAVREGFVLAWQTFPDASWTEGEHFVSGDRGVSESTFRGTRADGARIEARMVDVFTFRDGKIAVKNAYRKDRPPVSKAA</sequence>
<dbReference type="Gene3D" id="3.10.450.50">
    <property type="match status" value="1"/>
</dbReference>
<proteinExistence type="predicted"/>
<organism evidence="2 3">
    <name type="scientific">Cupriavidus yeoncheonensis</name>
    <dbReference type="NCBI Taxonomy" id="1462994"/>
    <lineage>
        <taxon>Bacteria</taxon>
        <taxon>Pseudomonadati</taxon>
        <taxon>Pseudomonadota</taxon>
        <taxon>Betaproteobacteria</taxon>
        <taxon>Burkholderiales</taxon>
        <taxon>Burkholderiaceae</taxon>
        <taxon>Cupriavidus</taxon>
    </lineage>
</organism>
<protein>
    <recommendedName>
        <fullName evidence="1">SnoaL-like domain-containing protein</fullName>
    </recommendedName>
</protein>
<gene>
    <name evidence="2" type="ORF">LMG31506_04512</name>
</gene>
<reference evidence="2" key="1">
    <citation type="submission" date="2021-03" db="EMBL/GenBank/DDBJ databases">
        <authorList>
            <person name="Peeters C."/>
        </authorList>
    </citation>
    <scope>NUCLEOTIDE SEQUENCE</scope>
    <source>
        <strain evidence="2">LMG 31506</strain>
    </source>
</reference>
<dbReference type="InterPro" id="IPR037401">
    <property type="entry name" value="SnoaL-like"/>
</dbReference>
<dbReference type="EMBL" id="CAJPUY010000018">
    <property type="protein sequence ID" value="CAG2152021.1"/>
    <property type="molecule type" value="Genomic_DNA"/>
</dbReference>
<feature type="domain" description="SnoaL-like" evidence="1">
    <location>
        <begin position="15"/>
        <end position="118"/>
    </location>
</feature>
<dbReference type="Pfam" id="PF12680">
    <property type="entry name" value="SnoaL_2"/>
    <property type="match status" value="1"/>
</dbReference>
<accession>A0A916IWA7</accession>
<comment type="caution">
    <text evidence="2">The sequence shown here is derived from an EMBL/GenBank/DDBJ whole genome shotgun (WGS) entry which is preliminary data.</text>
</comment>
<evidence type="ECO:0000313" key="3">
    <source>
        <dbReference type="Proteomes" id="UP000672934"/>
    </source>
</evidence>
<dbReference type="InterPro" id="IPR032710">
    <property type="entry name" value="NTF2-like_dom_sf"/>
</dbReference>
<dbReference type="AlphaFoldDB" id="A0A916IWA7"/>
<name>A0A916IWA7_9BURK</name>
<evidence type="ECO:0000259" key="1">
    <source>
        <dbReference type="Pfam" id="PF12680"/>
    </source>
</evidence>
<dbReference type="Proteomes" id="UP000672934">
    <property type="component" value="Unassembled WGS sequence"/>
</dbReference>
<evidence type="ECO:0000313" key="2">
    <source>
        <dbReference type="EMBL" id="CAG2152021.1"/>
    </source>
</evidence>
<dbReference type="SUPFAM" id="SSF54427">
    <property type="entry name" value="NTF2-like"/>
    <property type="match status" value="1"/>
</dbReference>
<keyword evidence="3" id="KW-1185">Reference proteome</keyword>
<dbReference type="RefSeq" id="WP_211949412.1">
    <property type="nucleotide sequence ID" value="NZ_CAJPUY010000018.1"/>
</dbReference>